<name>A0A1H5XR40_9HYPH</name>
<gene>
    <name evidence="3" type="ORF">SAMN04488115_103353</name>
</gene>
<evidence type="ECO:0000256" key="1">
    <source>
        <dbReference type="SAM" id="MobiDB-lite"/>
    </source>
</evidence>
<dbReference type="EMBL" id="FNUY01000003">
    <property type="protein sequence ID" value="SEG14188.1"/>
    <property type="molecule type" value="Genomic_DNA"/>
</dbReference>
<evidence type="ECO:0000313" key="4">
    <source>
        <dbReference type="Proteomes" id="UP000236743"/>
    </source>
</evidence>
<feature type="region of interest" description="Disordered" evidence="1">
    <location>
        <begin position="47"/>
        <end position="78"/>
    </location>
</feature>
<dbReference type="Proteomes" id="UP000236743">
    <property type="component" value="Unassembled WGS sequence"/>
</dbReference>
<proteinExistence type="predicted"/>
<dbReference type="AlphaFoldDB" id="A0A1H5XR40"/>
<feature type="signal peptide" evidence="2">
    <location>
        <begin position="1"/>
        <end position="25"/>
    </location>
</feature>
<protein>
    <submittedName>
        <fullName evidence="3">Uncharacterized protein</fullName>
    </submittedName>
</protein>
<sequence>MKSRNLAVMIGALAGITVASSQAQAGLLEMLFGAPRPPRIETPLEMTVRPNRDAKPRASKPKSYAETPPKLATPINPEEFPDWYLTDPTLRRGDIVVLPKRVLVFSGGRGARRRGDFDNLGESRLVSSRERERIKLMTEYADGPLAKYKIVPDRAGTPPALKLGADRTINVILP</sequence>
<feature type="chain" id="PRO_5009289757" evidence="2">
    <location>
        <begin position="26"/>
        <end position="174"/>
    </location>
</feature>
<keyword evidence="2" id="KW-0732">Signal</keyword>
<keyword evidence="4" id="KW-1185">Reference proteome</keyword>
<reference evidence="3 4" key="1">
    <citation type="submission" date="2016-10" db="EMBL/GenBank/DDBJ databases">
        <authorList>
            <person name="de Groot N.N."/>
        </authorList>
    </citation>
    <scope>NUCLEOTIDE SEQUENCE [LARGE SCALE GENOMIC DNA]</scope>
    <source>
        <strain evidence="3 4">DSM 26656</strain>
    </source>
</reference>
<accession>A0A1H5XR40</accession>
<evidence type="ECO:0000256" key="2">
    <source>
        <dbReference type="SAM" id="SignalP"/>
    </source>
</evidence>
<organism evidence="3 4">
    <name type="scientific">Bosea lathyri</name>
    <dbReference type="NCBI Taxonomy" id="1036778"/>
    <lineage>
        <taxon>Bacteria</taxon>
        <taxon>Pseudomonadati</taxon>
        <taxon>Pseudomonadota</taxon>
        <taxon>Alphaproteobacteria</taxon>
        <taxon>Hyphomicrobiales</taxon>
        <taxon>Boseaceae</taxon>
        <taxon>Bosea</taxon>
    </lineage>
</organism>
<evidence type="ECO:0000313" key="3">
    <source>
        <dbReference type="EMBL" id="SEG14188.1"/>
    </source>
</evidence>